<dbReference type="InterPro" id="IPR013846">
    <property type="entry name" value="mRNA_cap_enzyme_C"/>
</dbReference>
<protein>
    <recommendedName>
        <fullName evidence="2">mRNA guanylyltransferase</fullName>
        <ecNumber evidence="2">2.7.7.50</ecNumber>
    </recommendedName>
</protein>
<feature type="compositionally biased region" description="Polar residues" evidence="11">
    <location>
        <begin position="771"/>
        <end position="780"/>
    </location>
</feature>
<comment type="caution">
    <text evidence="14">The sequence shown here is derived from an EMBL/GenBank/DDBJ whole genome shotgun (WGS) entry which is preliminary data.</text>
</comment>
<feature type="domain" description="mRNA capping enzyme adenylation" evidence="12">
    <location>
        <begin position="1"/>
        <end position="185"/>
    </location>
</feature>
<dbReference type="EC" id="2.7.7.50" evidence="2"/>
<feature type="region of interest" description="Disordered" evidence="11">
    <location>
        <begin position="325"/>
        <end position="359"/>
    </location>
</feature>
<keyword evidence="4" id="KW-0808">Transferase</keyword>
<keyword evidence="5" id="KW-0548">Nucleotidyltransferase</keyword>
<name>A0ABR4N1V4_9FUNG</name>
<feature type="region of interest" description="Disordered" evidence="11">
    <location>
        <begin position="953"/>
        <end position="1020"/>
    </location>
</feature>
<evidence type="ECO:0000256" key="1">
    <source>
        <dbReference type="ARBA" id="ARBA00004123"/>
    </source>
</evidence>
<evidence type="ECO:0000259" key="12">
    <source>
        <dbReference type="Pfam" id="PF01331"/>
    </source>
</evidence>
<keyword evidence="3" id="KW-0507">mRNA processing</keyword>
<reference evidence="14 15" key="1">
    <citation type="submission" date="2023-09" db="EMBL/GenBank/DDBJ databases">
        <title>Pangenome analysis of Batrachochytrium dendrobatidis and related Chytrids.</title>
        <authorList>
            <person name="Yacoub M.N."/>
            <person name="Stajich J.E."/>
            <person name="James T.Y."/>
        </authorList>
    </citation>
    <scope>NUCLEOTIDE SEQUENCE [LARGE SCALE GENOMIC DNA]</scope>
    <source>
        <strain evidence="14 15">JEL0888</strain>
    </source>
</reference>
<evidence type="ECO:0000313" key="15">
    <source>
        <dbReference type="Proteomes" id="UP001527925"/>
    </source>
</evidence>
<dbReference type="SUPFAM" id="SSF56091">
    <property type="entry name" value="DNA ligase/mRNA capping enzyme, catalytic domain"/>
    <property type="match status" value="1"/>
</dbReference>
<feature type="compositionally biased region" description="Basic and acidic residues" evidence="11">
    <location>
        <begin position="855"/>
        <end position="889"/>
    </location>
</feature>
<dbReference type="Proteomes" id="UP001527925">
    <property type="component" value="Unassembled WGS sequence"/>
</dbReference>
<evidence type="ECO:0000313" key="14">
    <source>
        <dbReference type="EMBL" id="KAL2913458.1"/>
    </source>
</evidence>
<dbReference type="Gene3D" id="2.40.50.140">
    <property type="entry name" value="Nucleic acid-binding proteins"/>
    <property type="match status" value="1"/>
</dbReference>
<evidence type="ECO:0000256" key="9">
    <source>
        <dbReference type="ARBA" id="ARBA00023242"/>
    </source>
</evidence>
<dbReference type="EMBL" id="JADGIZ020000046">
    <property type="protein sequence ID" value="KAL2913458.1"/>
    <property type="molecule type" value="Genomic_DNA"/>
</dbReference>
<comment type="catalytic activity">
    <reaction evidence="10">
        <text>a 5'-end diphospho-ribonucleoside in mRNA + GTP + H(+) = a 5'-end (5'-triphosphoguanosine)-ribonucleoside in mRNA + diphosphate</text>
        <dbReference type="Rhea" id="RHEA:67012"/>
        <dbReference type="Rhea" id="RHEA-COMP:17165"/>
        <dbReference type="Rhea" id="RHEA-COMP:17166"/>
        <dbReference type="ChEBI" id="CHEBI:15378"/>
        <dbReference type="ChEBI" id="CHEBI:33019"/>
        <dbReference type="ChEBI" id="CHEBI:37565"/>
        <dbReference type="ChEBI" id="CHEBI:167616"/>
        <dbReference type="ChEBI" id="CHEBI:167617"/>
        <dbReference type="EC" id="2.7.7.50"/>
    </reaction>
    <physiologicalReaction direction="left-to-right" evidence="10">
        <dbReference type="Rhea" id="RHEA:67013"/>
    </physiologicalReaction>
</comment>
<feature type="compositionally biased region" description="Basic and acidic residues" evidence="11">
    <location>
        <begin position="391"/>
        <end position="407"/>
    </location>
</feature>
<dbReference type="CDD" id="cd07895">
    <property type="entry name" value="Adenylation_mRNA_capping"/>
    <property type="match status" value="1"/>
</dbReference>
<evidence type="ECO:0000256" key="8">
    <source>
        <dbReference type="ARBA" id="ARBA00023134"/>
    </source>
</evidence>
<organism evidence="14 15">
    <name type="scientific">Polyrhizophydium stewartii</name>
    <dbReference type="NCBI Taxonomy" id="2732419"/>
    <lineage>
        <taxon>Eukaryota</taxon>
        <taxon>Fungi</taxon>
        <taxon>Fungi incertae sedis</taxon>
        <taxon>Chytridiomycota</taxon>
        <taxon>Chytridiomycota incertae sedis</taxon>
        <taxon>Chytridiomycetes</taxon>
        <taxon>Rhizophydiales</taxon>
        <taxon>Rhizophydiales incertae sedis</taxon>
        <taxon>Polyrhizophydium</taxon>
    </lineage>
</organism>
<feature type="region of interest" description="Disordered" evidence="11">
    <location>
        <begin position="372"/>
        <end position="600"/>
    </location>
</feature>
<dbReference type="Gene3D" id="3.30.470.30">
    <property type="entry name" value="DNA ligase/mRNA capping enzyme"/>
    <property type="match status" value="1"/>
</dbReference>
<feature type="compositionally biased region" description="Low complexity" evidence="11">
    <location>
        <begin position="715"/>
        <end position="729"/>
    </location>
</feature>
<proteinExistence type="predicted"/>
<dbReference type="PANTHER" id="PTHR10367">
    <property type="entry name" value="MRNA-CAPPING ENZYME"/>
    <property type="match status" value="1"/>
</dbReference>
<dbReference type="InterPro" id="IPR001339">
    <property type="entry name" value="mRNA_cap_enzyme_adenylation"/>
</dbReference>
<feature type="compositionally biased region" description="Polar residues" evidence="11">
    <location>
        <begin position="409"/>
        <end position="423"/>
    </location>
</feature>
<evidence type="ECO:0000256" key="2">
    <source>
        <dbReference type="ARBA" id="ARBA00012475"/>
    </source>
</evidence>
<sequence>MEPEHLELLRSADYYVSELGWGVRALALLLVTPSGPAAFLMDKKCNVFYNEIRFPQPNNLLAFHNDTVLDGELVTTQTGPDAFQRIFFVFDLLAINGVCYTQRSFSSRLGLLQQDVIRPHKQLLQKSPELLAKMPFTIELRKHERAYGLGLTLDRIAAQRSPSTGVIFTPVRAPYTPGKSSKPVKLLRWLFPEYRTACFKVKSITDKDLKRHYQIMIADRSGAHKYFDEISLEPNVAQAWRSSSPDGRIIECTFDPAWKTFIWEHGYAGETRLGGWRFLRFRDDRRSADVEQRVRQMQDCCKNSVSREMLESQLETIRAHWKAREKRLSQSGVPDTRAQTSGQDDLGLGSSTPLVHSAPGRMSVADLVLDEADGSRGRPVSPPSLPVAASAERRSSLSHQPNDDARQQPEAQRTSAAPSTSANGDAPPGAPAKSEVPAHAAEEPEEEEEEEEEVIGGYAGVFSPETSAGKFASTSASTSAAQYPWPTQATHQAQSAPRPLHRSPFAAPASFAISNASTPAGTLDASAQLPPHGHPYHPQYHQVAASLPQHGPGRPSPADACGTRKRNRDDSIDYALGVPHPRDRSSSVSSSNDQSGSDHATLVRRSSYGDYAAHARAGTHHKHAAPYHRHAHHAAAAGYIYRPPEGEDSESPLSDHGTERYGTSAPARPVPITGQAIVPHAAASAPVATQTRHHLARDHPQARPPPYPHASTQAQQLQLQQHLQHLQQHQFHHPPHQHRARRSSLAALPQPAHHDPHQPPNVYSQDHPHTLSAQHPQHQPQAVYPPPSPLYQHPYSPQQRVHSMHAVQPAHHLQQPHQPSQYYRHPHPYDGYQQQYPPEYAHPYATQHRRHHSLPQHDPHRDAPQHVEPSHPAEHHRYRTQEPHLHSAADAESGAPAVYEASGSNGGSNGGINGGNGSAAMPDYHQQYAPAAAHPATIQRRGSAVMGVGELQNSEDDEVGGPGSAPNEAVSHAPAPDSAPPMPPPLPPQADAPSGDSETQQESSSSSSHKRNWLAMILND</sequence>
<evidence type="ECO:0000256" key="11">
    <source>
        <dbReference type="SAM" id="MobiDB-lite"/>
    </source>
</evidence>
<feature type="compositionally biased region" description="Acidic residues" evidence="11">
    <location>
        <begin position="443"/>
        <end position="454"/>
    </location>
</feature>
<feature type="compositionally biased region" description="Low complexity" evidence="11">
    <location>
        <begin position="466"/>
        <end position="481"/>
    </location>
</feature>
<keyword evidence="8" id="KW-0342">GTP-binding</keyword>
<gene>
    <name evidence="14" type="ORF">HK105_207070</name>
</gene>
<dbReference type="Pfam" id="PF01331">
    <property type="entry name" value="mRNA_cap_enzyme"/>
    <property type="match status" value="1"/>
</dbReference>
<keyword evidence="7" id="KW-0506">mRNA capping</keyword>
<evidence type="ECO:0000256" key="5">
    <source>
        <dbReference type="ARBA" id="ARBA00022695"/>
    </source>
</evidence>
<feature type="compositionally biased region" description="Low complexity" evidence="11">
    <location>
        <begin position="503"/>
        <end position="517"/>
    </location>
</feature>
<feature type="domain" description="mRNA capping enzyme C-terminal" evidence="13">
    <location>
        <begin position="203"/>
        <end position="310"/>
    </location>
</feature>
<feature type="compositionally biased region" description="Low complexity" evidence="11">
    <location>
        <begin position="586"/>
        <end position="598"/>
    </location>
</feature>
<evidence type="ECO:0000256" key="10">
    <source>
        <dbReference type="ARBA" id="ARBA00044624"/>
    </source>
</evidence>
<keyword evidence="15" id="KW-1185">Reference proteome</keyword>
<accession>A0ABR4N1V4</accession>
<feature type="compositionally biased region" description="Gly residues" evidence="11">
    <location>
        <begin position="904"/>
        <end position="917"/>
    </location>
</feature>
<feature type="region of interest" description="Disordered" evidence="11">
    <location>
        <begin position="642"/>
        <end position="668"/>
    </location>
</feature>
<evidence type="ECO:0000256" key="4">
    <source>
        <dbReference type="ARBA" id="ARBA00022679"/>
    </source>
</evidence>
<evidence type="ECO:0000259" key="13">
    <source>
        <dbReference type="Pfam" id="PF03919"/>
    </source>
</evidence>
<feature type="compositionally biased region" description="Polar residues" evidence="11">
    <location>
        <begin position="329"/>
        <end position="354"/>
    </location>
</feature>
<keyword evidence="9" id="KW-0539">Nucleus</keyword>
<dbReference type="InterPro" id="IPR012340">
    <property type="entry name" value="NA-bd_OB-fold"/>
</dbReference>
<feature type="region of interest" description="Disordered" evidence="11">
    <location>
        <begin position="682"/>
        <end position="918"/>
    </location>
</feature>
<evidence type="ECO:0000256" key="3">
    <source>
        <dbReference type="ARBA" id="ARBA00022664"/>
    </source>
</evidence>
<comment type="subcellular location">
    <subcellularLocation>
        <location evidence="1">Nucleus</location>
    </subcellularLocation>
</comment>
<evidence type="ECO:0000256" key="6">
    <source>
        <dbReference type="ARBA" id="ARBA00022741"/>
    </source>
</evidence>
<keyword evidence="6" id="KW-0547">Nucleotide-binding</keyword>
<feature type="compositionally biased region" description="Low complexity" evidence="11">
    <location>
        <begin position="808"/>
        <end position="821"/>
    </location>
</feature>
<dbReference type="InterPro" id="IPR051029">
    <property type="entry name" value="mRNA_Capping_Enz/RNA_Phosphat"/>
</dbReference>
<dbReference type="Pfam" id="PF03919">
    <property type="entry name" value="mRNA_cap_C"/>
    <property type="match status" value="1"/>
</dbReference>
<dbReference type="PANTHER" id="PTHR10367:SF17">
    <property type="entry name" value="MRNA-CAPPING ENZYME"/>
    <property type="match status" value="1"/>
</dbReference>
<evidence type="ECO:0000256" key="7">
    <source>
        <dbReference type="ARBA" id="ARBA00023042"/>
    </source>
</evidence>
<dbReference type="SUPFAM" id="SSF50249">
    <property type="entry name" value="Nucleic acid-binding proteins"/>
    <property type="match status" value="1"/>
</dbReference>
<feature type="compositionally biased region" description="Pro residues" evidence="11">
    <location>
        <begin position="977"/>
        <end position="990"/>
    </location>
</feature>
<feature type="compositionally biased region" description="Basic residues" evidence="11">
    <location>
        <begin position="730"/>
        <end position="742"/>
    </location>
</feature>
<feature type="compositionally biased region" description="Polar residues" evidence="11">
    <location>
        <begin position="485"/>
        <end position="495"/>
    </location>
</feature>